<organism evidence="6 7">
    <name type="scientific">Mesorhabditis spiculigera</name>
    <dbReference type="NCBI Taxonomy" id="96644"/>
    <lineage>
        <taxon>Eukaryota</taxon>
        <taxon>Metazoa</taxon>
        <taxon>Ecdysozoa</taxon>
        <taxon>Nematoda</taxon>
        <taxon>Chromadorea</taxon>
        <taxon>Rhabditida</taxon>
        <taxon>Rhabditina</taxon>
        <taxon>Rhabditomorpha</taxon>
        <taxon>Rhabditoidea</taxon>
        <taxon>Rhabditidae</taxon>
        <taxon>Mesorhabditinae</taxon>
        <taxon>Mesorhabditis</taxon>
    </lineage>
</organism>
<keyword evidence="7" id="KW-1185">Reference proteome</keyword>
<evidence type="ECO:0000256" key="1">
    <source>
        <dbReference type="ARBA" id="ARBA00004141"/>
    </source>
</evidence>
<reference evidence="6" key="1">
    <citation type="submission" date="2023-06" db="EMBL/GenBank/DDBJ databases">
        <authorList>
            <person name="Delattre M."/>
        </authorList>
    </citation>
    <scope>NUCLEOTIDE SEQUENCE</scope>
    <source>
        <strain evidence="6">AF72</strain>
    </source>
</reference>
<feature type="non-terminal residue" evidence="6">
    <location>
        <position position="192"/>
    </location>
</feature>
<dbReference type="EMBL" id="CATQJA010002710">
    <property type="protein sequence ID" value="CAJ0587568.1"/>
    <property type="molecule type" value="Genomic_DNA"/>
</dbReference>
<evidence type="ECO:0000256" key="3">
    <source>
        <dbReference type="ARBA" id="ARBA00022989"/>
    </source>
</evidence>
<dbReference type="Pfam" id="PF10323">
    <property type="entry name" value="7TM_GPCR_Srv"/>
    <property type="match status" value="1"/>
</dbReference>
<keyword evidence="3 5" id="KW-1133">Transmembrane helix</keyword>
<comment type="caution">
    <text evidence="6">The sequence shown here is derived from an EMBL/GenBank/DDBJ whole genome shotgun (WGS) entry which is preliminary data.</text>
</comment>
<protein>
    <recommendedName>
        <fullName evidence="8">Serpentine receptor class gamma</fullName>
    </recommendedName>
</protein>
<sequence length="192" mass="22185">MASNVGAGLTTTTSLDDYDDFEERFVDPFEITSSCVFVVLGALTICIYYRIARAHARQGFRTHFQRIFFVLITNDIFTFLFQLFDVRLPTWGVHEWYLDLREGLWPTILNYGATVTLMVQSFGTLLIALNRFTSLVMPLRYERLWKRVTYPCCVAVVVIPCVLSINCLFVRSEFIRLSWGYYIPNTNISVGT</sequence>
<evidence type="ECO:0000313" key="6">
    <source>
        <dbReference type="EMBL" id="CAJ0587568.1"/>
    </source>
</evidence>
<feature type="transmembrane region" description="Helical" evidence="5">
    <location>
        <begin position="64"/>
        <end position="84"/>
    </location>
</feature>
<dbReference type="InterPro" id="IPR051119">
    <property type="entry name" value="Nematode_SR-like"/>
</dbReference>
<comment type="subcellular location">
    <subcellularLocation>
        <location evidence="1">Membrane</location>
        <topology evidence="1">Multi-pass membrane protein</topology>
    </subcellularLocation>
</comment>
<dbReference type="AlphaFoldDB" id="A0AA36DJL1"/>
<dbReference type="SUPFAM" id="SSF81321">
    <property type="entry name" value="Family A G protein-coupled receptor-like"/>
    <property type="match status" value="1"/>
</dbReference>
<dbReference type="Proteomes" id="UP001177023">
    <property type="component" value="Unassembled WGS sequence"/>
</dbReference>
<evidence type="ECO:0000256" key="2">
    <source>
        <dbReference type="ARBA" id="ARBA00022692"/>
    </source>
</evidence>
<name>A0AA36DJL1_9BILA</name>
<feature type="transmembrane region" description="Helical" evidence="5">
    <location>
        <begin position="104"/>
        <end position="127"/>
    </location>
</feature>
<proteinExistence type="predicted"/>
<dbReference type="GO" id="GO:0016020">
    <property type="term" value="C:membrane"/>
    <property type="evidence" value="ECO:0007669"/>
    <property type="project" value="UniProtKB-SubCell"/>
</dbReference>
<evidence type="ECO:0000313" key="7">
    <source>
        <dbReference type="Proteomes" id="UP001177023"/>
    </source>
</evidence>
<evidence type="ECO:0008006" key="8">
    <source>
        <dbReference type="Google" id="ProtNLM"/>
    </source>
</evidence>
<dbReference type="Gene3D" id="1.20.1070.10">
    <property type="entry name" value="Rhodopsin 7-helix transmembrane proteins"/>
    <property type="match status" value="1"/>
</dbReference>
<feature type="transmembrane region" description="Helical" evidence="5">
    <location>
        <begin position="148"/>
        <end position="171"/>
    </location>
</feature>
<feature type="transmembrane region" description="Helical" evidence="5">
    <location>
        <begin position="31"/>
        <end position="52"/>
    </location>
</feature>
<evidence type="ECO:0000256" key="4">
    <source>
        <dbReference type="ARBA" id="ARBA00023136"/>
    </source>
</evidence>
<keyword evidence="2 5" id="KW-0812">Transmembrane</keyword>
<gene>
    <name evidence="6" type="ORF">MSPICULIGERA_LOCUS25527</name>
</gene>
<keyword evidence="4 5" id="KW-0472">Membrane</keyword>
<dbReference type="PANTHER" id="PTHR31627:SF42">
    <property type="entry name" value="G_PROTEIN_RECEP_F1_2 DOMAIN-CONTAINING PROTEIN-RELATED"/>
    <property type="match status" value="1"/>
</dbReference>
<evidence type="ECO:0000256" key="5">
    <source>
        <dbReference type="SAM" id="Phobius"/>
    </source>
</evidence>
<accession>A0AA36DJL1</accession>
<dbReference type="PANTHER" id="PTHR31627">
    <property type="entry name" value="SERPENTINE RECEPTOR CLASS GAMMA-RELATED"/>
    <property type="match status" value="1"/>
</dbReference>
<dbReference type="InterPro" id="IPR019426">
    <property type="entry name" value="7TM_GPCR_serpentine_rcpt_Srv"/>
</dbReference>